<feature type="compositionally biased region" description="Polar residues" evidence="2">
    <location>
        <begin position="1"/>
        <end position="14"/>
    </location>
</feature>
<evidence type="ECO:0000259" key="3">
    <source>
        <dbReference type="PROSITE" id="PS00028"/>
    </source>
</evidence>
<dbReference type="OrthoDB" id="4567560at2759"/>
<dbReference type="Gene3D" id="1.10.443.10">
    <property type="entry name" value="Intergrase catalytic core"/>
    <property type="match status" value="1"/>
</dbReference>
<evidence type="ECO:0000313" key="5">
    <source>
        <dbReference type="Proteomes" id="UP000054481"/>
    </source>
</evidence>
<evidence type="ECO:0000313" key="4">
    <source>
        <dbReference type="EMBL" id="KJZ70286.1"/>
    </source>
</evidence>
<dbReference type="PANTHER" id="PTHR37535:SF2">
    <property type="entry name" value="FINGER DOMAIN PROTEIN, PUTATIVE (AFU_ORTHOLOGUE AFUA_6G09300)-RELATED"/>
    <property type="match status" value="1"/>
</dbReference>
<dbReference type="InterPro" id="IPR021842">
    <property type="entry name" value="DUF3435"/>
</dbReference>
<reference evidence="4 5" key="1">
    <citation type="journal article" date="2014" name="Genome Biol. Evol.">
        <title>Comparative genomics and transcriptomics analyses reveal divergent lifestyle features of nematode endoparasitic fungus Hirsutella minnesotensis.</title>
        <authorList>
            <person name="Lai Y."/>
            <person name="Liu K."/>
            <person name="Zhang X."/>
            <person name="Zhang X."/>
            <person name="Li K."/>
            <person name="Wang N."/>
            <person name="Shu C."/>
            <person name="Wu Y."/>
            <person name="Wang C."/>
            <person name="Bushley K.E."/>
            <person name="Xiang M."/>
            <person name="Liu X."/>
        </authorList>
    </citation>
    <scope>NUCLEOTIDE SEQUENCE [LARGE SCALE GENOMIC DNA]</scope>
    <source>
        <strain evidence="4 5">3608</strain>
    </source>
</reference>
<dbReference type="AlphaFoldDB" id="A0A0F7ZG52"/>
<accession>A0A0F7ZG52</accession>
<organism evidence="4 5">
    <name type="scientific">Hirsutella minnesotensis 3608</name>
    <dbReference type="NCBI Taxonomy" id="1043627"/>
    <lineage>
        <taxon>Eukaryota</taxon>
        <taxon>Fungi</taxon>
        <taxon>Dikarya</taxon>
        <taxon>Ascomycota</taxon>
        <taxon>Pezizomycotina</taxon>
        <taxon>Sordariomycetes</taxon>
        <taxon>Hypocreomycetidae</taxon>
        <taxon>Hypocreales</taxon>
        <taxon>Ophiocordycipitaceae</taxon>
        <taxon>Hirsutella</taxon>
    </lineage>
</organism>
<dbReference type="GO" id="GO:0006310">
    <property type="term" value="P:DNA recombination"/>
    <property type="evidence" value="ECO:0007669"/>
    <property type="project" value="UniProtKB-KW"/>
</dbReference>
<dbReference type="PROSITE" id="PS00028">
    <property type="entry name" value="ZINC_FINGER_C2H2_1"/>
    <property type="match status" value="1"/>
</dbReference>
<dbReference type="EMBL" id="KQ030635">
    <property type="protein sequence ID" value="KJZ70286.1"/>
    <property type="molecule type" value="Genomic_DNA"/>
</dbReference>
<dbReference type="SUPFAM" id="SSF56349">
    <property type="entry name" value="DNA breaking-rejoining enzymes"/>
    <property type="match status" value="1"/>
</dbReference>
<dbReference type="InterPro" id="IPR011010">
    <property type="entry name" value="DNA_brk_join_enz"/>
</dbReference>
<feature type="domain" description="C2H2-type" evidence="3">
    <location>
        <begin position="714"/>
        <end position="735"/>
    </location>
</feature>
<dbReference type="Proteomes" id="UP000054481">
    <property type="component" value="Unassembled WGS sequence"/>
</dbReference>
<protein>
    <recommendedName>
        <fullName evidence="3">C2H2-type domain-containing protein</fullName>
    </recommendedName>
</protein>
<dbReference type="InterPro" id="IPR013762">
    <property type="entry name" value="Integrase-like_cat_sf"/>
</dbReference>
<dbReference type="GO" id="GO:0003677">
    <property type="term" value="F:DNA binding"/>
    <property type="evidence" value="ECO:0007669"/>
    <property type="project" value="InterPro"/>
</dbReference>
<dbReference type="InterPro" id="IPR013087">
    <property type="entry name" value="Znf_C2H2_type"/>
</dbReference>
<evidence type="ECO:0000256" key="2">
    <source>
        <dbReference type="SAM" id="MobiDB-lite"/>
    </source>
</evidence>
<proteinExistence type="predicted"/>
<dbReference type="Pfam" id="PF11917">
    <property type="entry name" value="DUF3435"/>
    <property type="match status" value="1"/>
</dbReference>
<name>A0A0F7ZG52_9HYPO</name>
<keyword evidence="5" id="KW-1185">Reference proteome</keyword>
<evidence type="ECO:0000256" key="1">
    <source>
        <dbReference type="ARBA" id="ARBA00023172"/>
    </source>
</evidence>
<dbReference type="PANTHER" id="PTHR37535">
    <property type="entry name" value="FLUG DOMAIN PROTEIN"/>
    <property type="match status" value="1"/>
</dbReference>
<feature type="region of interest" description="Disordered" evidence="2">
    <location>
        <begin position="1"/>
        <end position="50"/>
    </location>
</feature>
<dbReference type="GO" id="GO:0015074">
    <property type="term" value="P:DNA integration"/>
    <property type="evidence" value="ECO:0007669"/>
    <property type="project" value="InterPro"/>
</dbReference>
<gene>
    <name evidence="4" type="ORF">HIM_10330</name>
</gene>
<sequence length="739" mass="84021">MARISNLSYDSDASFSPEDDFDSDASCDQKYEITDADQSDTGSMGLEDEDECATSDIEDQAQLFSGNVHSAEYYKKAVEEFNECDWDTQDYSSGSLLLLDACEGRWRQFCEMLELDVQDCYRSVSESGSLRLLYNFFDWSLNQKIGKDGRKTRGIQKSSSLGTYWKVFRLVFERATGNKLDAKINRRMHKVLRHLSKKHALSDQKRANRAMTIEDLKEQIETTISTTKKSFGLGELRILAVLFLLLLAPAGARPTSILRLRFGDIRLVLARDPQGGPHNIFIRFTLAFTKTYLGVKDAKTFPIPETLYDPSLLLNPHAFLLGILFRHRAFRAASLTSPAQLAKLDIHPGELELPLPLRDDIKETYIFRRAVKTFTGVEMSSNEPISYQMMAQWIKRIGEILGLEYSTIPYNLRYNAANEFDRSANISESLRNLALDHANSNPFQRHYLGREVCADTWAVLRRQDPQQALVRQACSVGHSKSKRRPIDLTTEQAASVNTDPTVTRLQRELRQYRQGSKKYLEIRRQLKNAKQTLKRMLKHKIRQEWTAKQAVDDIEQQLQGVSFAKHPSVEGSLDPQRPAQSKLLEAINAPLGRDLKDQYRRRDNAINAIIAYCKVEEGLTGHRSQTLLEPADLKHEDDPSPASPIYNALLSIFVKTKKDRPRRCFICVGKAQTLSPDDGAVADLLREFYTPGDVSKHFRRKHLSNILAGECIKCPACDISLDHSDHLRNHALRVHGIVS</sequence>
<keyword evidence="1" id="KW-0233">DNA recombination</keyword>